<sequence>MTPGSKVASVAFLVTLYYLFSRRSRSRLPPGPLGLPIFGSVFQFDSVQPWLSFAKWKQLYGSLVYVNFAGQPVIILNSKKAVEDLLVRRASKYSDRGQFLVASEYLTRHLHLVLLQRNERWRKMRRAGESALGVRSSSHYHGMQTNETVLLAYDILNKPDNWTYHVQRSAASAILSLVYAIPSIQSPEDPTFAFMDDFLTRSTAALLHVIDAFPILDKLPGFIARWRHNAGKDFQRFTGVFEEMYLRIKNKFVDGMEQRSSFCAILAETQDRHAMSDRESAWLAGVLYAAGQETTASTIHWFLFSMLLYPEIQQRAQEELDKVVGRSRLPSFNDLTHLPYIQAILRETLRLRPPLPVGVPHAVSEDDYYDGYLIPKGAIVFANVRSLNRDTEIYGSNAEEFRPERHLAEDGNLIDPKDDGHFTYGFGARICVGRHVANNFLFIALANILWAMRIESLKDSAGNPILPDPNVEVTTDGVLIRPAPFSFKATARFEDADTLVQQARDEIMRELAALPKEG</sequence>
<dbReference type="GO" id="GO:0016020">
    <property type="term" value="C:membrane"/>
    <property type="evidence" value="ECO:0007669"/>
    <property type="project" value="UniProtKB-SubCell"/>
</dbReference>
<feature type="binding site" description="axial binding residue" evidence="14">
    <location>
        <position position="431"/>
    </location>
    <ligand>
        <name>heme</name>
        <dbReference type="ChEBI" id="CHEBI:30413"/>
    </ligand>
    <ligandPart>
        <name>Fe</name>
        <dbReference type="ChEBI" id="CHEBI:18248"/>
    </ligandPart>
</feature>
<dbReference type="SUPFAM" id="SSF48264">
    <property type="entry name" value="Cytochrome P450"/>
    <property type="match status" value="1"/>
</dbReference>
<dbReference type="InterPro" id="IPR002401">
    <property type="entry name" value="Cyt_P450_E_grp-I"/>
</dbReference>
<comment type="caution">
    <text evidence="15">The sequence shown here is derived from an EMBL/GenBank/DDBJ whole genome shotgun (WGS) entry which is preliminary data.</text>
</comment>
<evidence type="ECO:0000256" key="13">
    <source>
        <dbReference type="ARBA" id="ARBA00023180"/>
    </source>
</evidence>
<evidence type="ECO:0000256" key="7">
    <source>
        <dbReference type="ARBA" id="ARBA00022723"/>
    </source>
</evidence>
<evidence type="ECO:0000256" key="6">
    <source>
        <dbReference type="ARBA" id="ARBA00022692"/>
    </source>
</evidence>
<dbReference type="CDD" id="cd11065">
    <property type="entry name" value="CYP64-like"/>
    <property type="match status" value="1"/>
</dbReference>
<dbReference type="AlphaFoldDB" id="A0A8H5LTM7"/>
<dbReference type="InterPro" id="IPR001128">
    <property type="entry name" value="Cyt_P450"/>
</dbReference>
<evidence type="ECO:0000256" key="3">
    <source>
        <dbReference type="ARBA" id="ARBA00005179"/>
    </source>
</evidence>
<evidence type="ECO:0000256" key="9">
    <source>
        <dbReference type="ARBA" id="ARBA00023002"/>
    </source>
</evidence>
<keyword evidence="9" id="KW-0560">Oxidoreductase</keyword>
<dbReference type="Pfam" id="PF00067">
    <property type="entry name" value="p450"/>
    <property type="match status" value="1"/>
</dbReference>
<keyword evidence="8" id="KW-1133">Transmembrane helix</keyword>
<dbReference type="Gene3D" id="1.10.630.10">
    <property type="entry name" value="Cytochrome P450"/>
    <property type="match status" value="1"/>
</dbReference>
<evidence type="ECO:0000256" key="1">
    <source>
        <dbReference type="ARBA" id="ARBA00001971"/>
    </source>
</evidence>
<evidence type="ECO:0000256" key="11">
    <source>
        <dbReference type="ARBA" id="ARBA00023033"/>
    </source>
</evidence>
<keyword evidence="16" id="KW-1185">Reference proteome</keyword>
<name>A0A8H5LTM7_9AGAR</name>
<comment type="similarity">
    <text evidence="4">Belongs to the cytochrome P450 family.</text>
</comment>
<keyword evidence="6" id="KW-0812">Transmembrane</keyword>
<dbReference type="PANTHER" id="PTHR46300:SF2">
    <property type="entry name" value="CYTOCHROME P450 MONOOXYGENASE ALNH-RELATED"/>
    <property type="match status" value="1"/>
</dbReference>
<evidence type="ECO:0000313" key="16">
    <source>
        <dbReference type="Proteomes" id="UP000559256"/>
    </source>
</evidence>
<dbReference type="InterPro" id="IPR036396">
    <property type="entry name" value="Cyt_P450_sf"/>
</dbReference>
<evidence type="ECO:0000256" key="10">
    <source>
        <dbReference type="ARBA" id="ARBA00023004"/>
    </source>
</evidence>
<dbReference type="OrthoDB" id="2789670at2759"/>
<proteinExistence type="inferred from homology"/>
<evidence type="ECO:0000256" key="14">
    <source>
        <dbReference type="PIRSR" id="PIRSR602401-1"/>
    </source>
</evidence>
<dbReference type="PRINTS" id="PR00463">
    <property type="entry name" value="EP450I"/>
</dbReference>
<evidence type="ECO:0000256" key="8">
    <source>
        <dbReference type="ARBA" id="ARBA00022989"/>
    </source>
</evidence>
<comment type="pathway">
    <text evidence="3">Secondary metabolite biosynthesis.</text>
</comment>
<evidence type="ECO:0000256" key="5">
    <source>
        <dbReference type="ARBA" id="ARBA00022617"/>
    </source>
</evidence>
<dbReference type="GO" id="GO:0020037">
    <property type="term" value="F:heme binding"/>
    <property type="evidence" value="ECO:0007669"/>
    <property type="project" value="InterPro"/>
</dbReference>
<dbReference type="GO" id="GO:0005506">
    <property type="term" value="F:iron ion binding"/>
    <property type="evidence" value="ECO:0007669"/>
    <property type="project" value="InterPro"/>
</dbReference>
<keyword evidence="7 14" id="KW-0479">Metal-binding</keyword>
<gene>
    <name evidence="15" type="ORF">D9758_002839</name>
</gene>
<evidence type="ECO:0000313" key="15">
    <source>
        <dbReference type="EMBL" id="KAF5368991.1"/>
    </source>
</evidence>
<dbReference type="InterPro" id="IPR050364">
    <property type="entry name" value="Cytochrome_P450_fung"/>
</dbReference>
<dbReference type="GO" id="GO:0016705">
    <property type="term" value="F:oxidoreductase activity, acting on paired donors, with incorporation or reduction of molecular oxygen"/>
    <property type="evidence" value="ECO:0007669"/>
    <property type="project" value="InterPro"/>
</dbReference>
<organism evidence="15 16">
    <name type="scientific">Tetrapyrgos nigripes</name>
    <dbReference type="NCBI Taxonomy" id="182062"/>
    <lineage>
        <taxon>Eukaryota</taxon>
        <taxon>Fungi</taxon>
        <taxon>Dikarya</taxon>
        <taxon>Basidiomycota</taxon>
        <taxon>Agaricomycotina</taxon>
        <taxon>Agaricomycetes</taxon>
        <taxon>Agaricomycetidae</taxon>
        <taxon>Agaricales</taxon>
        <taxon>Marasmiineae</taxon>
        <taxon>Marasmiaceae</taxon>
        <taxon>Tetrapyrgos</taxon>
    </lineage>
</organism>
<evidence type="ECO:0000256" key="4">
    <source>
        <dbReference type="ARBA" id="ARBA00010617"/>
    </source>
</evidence>
<dbReference type="GO" id="GO:0004497">
    <property type="term" value="F:monooxygenase activity"/>
    <property type="evidence" value="ECO:0007669"/>
    <property type="project" value="UniProtKB-KW"/>
</dbReference>
<dbReference type="Proteomes" id="UP000559256">
    <property type="component" value="Unassembled WGS sequence"/>
</dbReference>
<protein>
    <recommendedName>
        <fullName evidence="17">Cytochrome P450</fullName>
    </recommendedName>
</protein>
<comment type="subcellular location">
    <subcellularLocation>
        <location evidence="2">Membrane</location>
        <topology evidence="2">Single-pass membrane protein</topology>
    </subcellularLocation>
</comment>
<dbReference type="PRINTS" id="PR00385">
    <property type="entry name" value="P450"/>
</dbReference>
<keyword evidence="13" id="KW-0325">Glycoprotein</keyword>
<dbReference type="PANTHER" id="PTHR46300">
    <property type="entry name" value="P450, PUTATIVE (EUROFUNG)-RELATED-RELATED"/>
    <property type="match status" value="1"/>
</dbReference>
<keyword evidence="10 14" id="KW-0408">Iron</keyword>
<dbReference type="EMBL" id="JAACJM010000014">
    <property type="protein sequence ID" value="KAF5368991.1"/>
    <property type="molecule type" value="Genomic_DNA"/>
</dbReference>
<keyword evidence="12" id="KW-0472">Membrane</keyword>
<accession>A0A8H5LTM7</accession>
<keyword evidence="5 14" id="KW-0349">Heme</keyword>
<evidence type="ECO:0000256" key="12">
    <source>
        <dbReference type="ARBA" id="ARBA00023136"/>
    </source>
</evidence>
<evidence type="ECO:0008006" key="17">
    <source>
        <dbReference type="Google" id="ProtNLM"/>
    </source>
</evidence>
<reference evidence="15 16" key="1">
    <citation type="journal article" date="2020" name="ISME J.">
        <title>Uncovering the hidden diversity of litter-decomposition mechanisms in mushroom-forming fungi.</title>
        <authorList>
            <person name="Floudas D."/>
            <person name="Bentzer J."/>
            <person name="Ahren D."/>
            <person name="Johansson T."/>
            <person name="Persson P."/>
            <person name="Tunlid A."/>
        </authorList>
    </citation>
    <scope>NUCLEOTIDE SEQUENCE [LARGE SCALE GENOMIC DNA]</scope>
    <source>
        <strain evidence="15 16">CBS 291.85</strain>
    </source>
</reference>
<keyword evidence="11" id="KW-0503">Monooxygenase</keyword>
<evidence type="ECO:0000256" key="2">
    <source>
        <dbReference type="ARBA" id="ARBA00004167"/>
    </source>
</evidence>
<comment type="cofactor">
    <cofactor evidence="1 14">
        <name>heme</name>
        <dbReference type="ChEBI" id="CHEBI:30413"/>
    </cofactor>
</comment>